<protein>
    <submittedName>
        <fullName evidence="1">Uncharacterized protein</fullName>
    </submittedName>
</protein>
<dbReference type="EMBL" id="LAZR01006429">
    <property type="protein sequence ID" value="KKM92187.1"/>
    <property type="molecule type" value="Genomic_DNA"/>
</dbReference>
<sequence length="93" mass="10103">MNDFAVFSLLLLGIIIVILILAGRRCDVLAERVDVAEARLSLSRMGVSTLLGEIEYVGKKLKRAEGELADLQEVEGGGRRYGAGLGIRDDLPF</sequence>
<organism evidence="1">
    <name type="scientific">marine sediment metagenome</name>
    <dbReference type="NCBI Taxonomy" id="412755"/>
    <lineage>
        <taxon>unclassified sequences</taxon>
        <taxon>metagenomes</taxon>
        <taxon>ecological metagenomes</taxon>
    </lineage>
</organism>
<accession>A0A0F9PFS5</accession>
<name>A0A0F9PFS5_9ZZZZ</name>
<proteinExistence type="predicted"/>
<gene>
    <name evidence="1" type="ORF">LCGC14_1221060</name>
</gene>
<reference evidence="1" key="1">
    <citation type="journal article" date="2015" name="Nature">
        <title>Complex archaea that bridge the gap between prokaryotes and eukaryotes.</title>
        <authorList>
            <person name="Spang A."/>
            <person name="Saw J.H."/>
            <person name="Jorgensen S.L."/>
            <person name="Zaremba-Niedzwiedzka K."/>
            <person name="Martijn J."/>
            <person name="Lind A.E."/>
            <person name="van Eijk R."/>
            <person name="Schleper C."/>
            <person name="Guy L."/>
            <person name="Ettema T.J."/>
        </authorList>
    </citation>
    <scope>NUCLEOTIDE SEQUENCE</scope>
</reference>
<dbReference type="AlphaFoldDB" id="A0A0F9PFS5"/>
<evidence type="ECO:0000313" key="1">
    <source>
        <dbReference type="EMBL" id="KKM92187.1"/>
    </source>
</evidence>
<comment type="caution">
    <text evidence="1">The sequence shown here is derived from an EMBL/GenBank/DDBJ whole genome shotgun (WGS) entry which is preliminary data.</text>
</comment>